<dbReference type="EMBL" id="RHJS01000002">
    <property type="protein sequence ID" value="RRK30569.1"/>
    <property type="molecule type" value="Genomic_DNA"/>
</dbReference>
<dbReference type="PANTHER" id="PTHR33376">
    <property type="match status" value="1"/>
</dbReference>
<dbReference type="InterPro" id="IPR018389">
    <property type="entry name" value="DctP_fam"/>
</dbReference>
<dbReference type="GO" id="GO:0055085">
    <property type="term" value="P:transmembrane transport"/>
    <property type="evidence" value="ECO:0007669"/>
    <property type="project" value="InterPro"/>
</dbReference>
<reference evidence="6" key="1">
    <citation type="submission" date="2018-10" db="EMBL/GenBank/DDBJ databases">
        <title>Schaedlerella arabinophila gen. nov. sp. nov., isolated from the mouse intestinal tract and comparative analysis with the genome of the closely related altered Schaedler flora strain ASF502.</title>
        <authorList>
            <person name="Miyake S."/>
            <person name="Soh M."/>
            <person name="Seedorf H."/>
        </authorList>
    </citation>
    <scope>NUCLEOTIDE SEQUENCE [LARGE SCALE GENOMIC DNA]</scope>
    <source>
        <strain evidence="6">DSM 106076</strain>
    </source>
</reference>
<dbReference type="CDD" id="cd13603">
    <property type="entry name" value="PBP2_TRAP_Siap_TeaA_like"/>
    <property type="match status" value="1"/>
</dbReference>
<sequence>MKRKKWLSLALCVGLTGTLILGGCGNGNGDSGTGSGQTNQGAETKDAGNTEDTEDSSSDTTDYGPALKLTMGSTGAAEDISTQSAQKFCDLVKERSGGQIEIELFPASQLGSATDQLEMVSNGSIDLFLEANLMTTYGIDNLKPASIMFSTRGKEDQKKLMNSDYMQKNFDEFLEKSGIRVVSFDWYRNATAIASVNKIEKLEDCAGVKLRVPPVNSTVDMFNQLGFNATPVSYNETLISMQQKVIDAVWCTEDAIWTMGFYEPANYVFELNAAADCMYVYANDNLFSSTMTDAQRELIQECADEAGDYYTGLAEGALEENRKNWEAAGVETITITEEEQDRWAEIFFDYAKKQEAAGEWDEGLFEEVLSINGYSAD</sequence>
<keyword evidence="3 5" id="KW-0732">Signal</keyword>
<evidence type="ECO:0000256" key="1">
    <source>
        <dbReference type="ARBA" id="ARBA00009023"/>
    </source>
</evidence>
<comment type="similarity">
    <text evidence="1">Belongs to the bacterial solute-binding protein 7 family.</text>
</comment>
<dbReference type="Gene3D" id="3.40.190.170">
    <property type="entry name" value="Bacterial extracellular solute-binding protein, family 7"/>
    <property type="match status" value="1"/>
</dbReference>
<comment type="caution">
    <text evidence="6">The sequence shown here is derived from an EMBL/GenBank/DDBJ whole genome shotgun (WGS) entry which is preliminary data.</text>
</comment>
<feature type="region of interest" description="Disordered" evidence="4">
    <location>
        <begin position="31"/>
        <end position="68"/>
    </location>
</feature>
<dbReference type="NCBIfam" id="NF037995">
    <property type="entry name" value="TRAP_S1"/>
    <property type="match status" value="1"/>
</dbReference>
<dbReference type="InterPro" id="IPR038404">
    <property type="entry name" value="TRAP_DctP_sf"/>
</dbReference>
<accession>A0A3R8KVD7</accession>
<gene>
    <name evidence="6" type="ORF">EBB54_03610</name>
</gene>
<feature type="signal peptide" evidence="5">
    <location>
        <begin position="1"/>
        <end position="22"/>
    </location>
</feature>
<dbReference type="PANTHER" id="PTHR33376:SF7">
    <property type="entry name" value="C4-DICARBOXYLATE-BINDING PROTEIN DCTB"/>
    <property type="match status" value="1"/>
</dbReference>
<proteinExistence type="inferred from homology"/>
<keyword evidence="7" id="KW-1185">Reference proteome</keyword>
<organism evidence="6 7">
    <name type="scientific">Schaedlerella arabinosiphila</name>
    <dbReference type="NCBI Taxonomy" id="2044587"/>
    <lineage>
        <taxon>Bacteria</taxon>
        <taxon>Bacillati</taxon>
        <taxon>Bacillota</taxon>
        <taxon>Clostridia</taxon>
        <taxon>Lachnospirales</taxon>
        <taxon>Lachnospiraceae</taxon>
        <taxon>Schaedlerella</taxon>
    </lineage>
</organism>
<dbReference type="RefSeq" id="WP_125126384.1">
    <property type="nucleotide sequence ID" value="NZ_RHJS01000002.1"/>
</dbReference>
<evidence type="ECO:0000256" key="4">
    <source>
        <dbReference type="SAM" id="MobiDB-lite"/>
    </source>
</evidence>
<evidence type="ECO:0000313" key="7">
    <source>
        <dbReference type="Proteomes" id="UP000274920"/>
    </source>
</evidence>
<keyword evidence="2" id="KW-0813">Transport</keyword>
<protein>
    <submittedName>
        <fullName evidence="6">TRAP transporter substrate-binding protein</fullName>
    </submittedName>
</protein>
<evidence type="ECO:0000256" key="2">
    <source>
        <dbReference type="ARBA" id="ARBA00022448"/>
    </source>
</evidence>
<dbReference type="Proteomes" id="UP000274920">
    <property type="component" value="Unassembled WGS sequence"/>
</dbReference>
<dbReference type="AlphaFoldDB" id="A0A3R8KVD7"/>
<name>A0A3R8KVD7_9FIRM</name>
<evidence type="ECO:0000256" key="5">
    <source>
        <dbReference type="SAM" id="SignalP"/>
    </source>
</evidence>
<dbReference type="PROSITE" id="PS51257">
    <property type="entry name" value="PROKAR_LIPOPROTEIN"/>
    <property type="match status" value="1"/>
</dbReference>
<dbReference type="Pfam" id="PF03480">
    <property type="entry name" value="DctP"/>
    <property type="match status" value="1"/>
</dbReference>
<feature type="chain" id="PRO_5039039804" evidence="5">
    <location>
        <begin position="23"/>
        <end position="377"/>
    </location>
</feature>
<evidence type="ECO:0000313" key="6">
    <source>
        <dbReference type="EMBL" id="RRK30569.1"/>
    </source>
</evidence>
<evidence type="ECO:0000256" key="3">
    <source>
        <dbReference type="ARBA" id="ARBA00022729"/>
    </source>
</evidence>